<feature type="transmembrane region" description="Helical" evidence="8">
    <location>
        <begin position="146"/>
        <end position="166"/>
    </location>
</feature>
<dbReference type="InterPro" id="IPR038731">
    <property type="entry name" value="RgtA/B/C-like"/>
</dbReference>
<feature type="transmembrane region" description="Helical" evidence="8">
    <location>
        <begin position="368"/>
        <end position="388"/>
    </location>
</feature>
<feature type="transmembrane region" description="Helical" evidence="8">
    <location>
        <begin position="240"/>
        <end position="258"/>
    </location>
</feature>
<keyword evidence="3" id="KW-0328">Glycosyltransferase</keyword>
<evidence type="ECO:0000313" key="10">
    <source>
        <dbReference type="EMBL" id="GET36590.1"/>
    </source>
</evidence>
<dbReference type="InterPro" id="IPR011990">
    <property type="entry name" value="TPR-like_helical_dom_sf"/>
</dbReference>
<dbReference type="RefSeq" id="WP_226576447.1">
    <property type="nucleotide sequence ID" value="NZ_BLAY01000015.1"/>
</dbReference>
<accession>A0AAV3X461</accession>
<sequence length="869" mass="97588">MTQSDKSKPILLLGIIWLVGAACDRIWFAFDHDIPAWDQADYLTGTLNYWQALQNPQWFSPQWWTSFWQITTKVPPLTYIATAIIQNLFGRGPDQATIVNLFFSAILLISVYGLGEKLFNRQVGLWAAFLCQVLPALYRYRLDFLLDYPVTAVVTLSFYCLTLWHLKKETSFLKETSDSTPPLRPSAPLLTCPSAWFLAGIFGLSLGLALMVKQTALLFLLTPILWVEAGAIRQKAWGKIGQLIGAGCVSVLLAGGWYRTNWLLILTSGKRATIDSAIAEGDPALNTIDAWIYYWKILPYLVSWPLLLVPIVGILLYFWKQISKTESIFKFSPAHPHTGTLASLKWLAIFLAGGYLLCSLNINKDARYILPLLPVVSILLAYGLTLWTGRFSKQIRWGTASLAVILMLLNLWPIGGDGITKILSPRVQHYAYLGAEWPHQQVIAEIIKTEPDLQSTLGVLPSTPQINQHNFNYYGALANFQVYGRQVGTRQKHLKQDARSLSWFVTKTGEQGSIPKTQPAMVQLIEKGSDFELHKTWELPDKSTLKLYHRRQPSVVVKPLSQEKGSQKIRLNRVIVPDKAPPGIPVPVTYEWSSPSEQLRTGLLLLTWRKSTVTPEKRTQPQRWLHDHAIAMGSLYPGTSFEMGLPDLETTTKELRVIEQTAMLPPGNITPGTYTLEAAYFNQQTGETYPIPVPPVTLNIDPKAAPKPAPELDLVTQLRILSAQLPTGPKALESLFDQIGRINQYDPIQDYLEQAAQALEYRLKREPQNLEWAYGVALARVLQQRVPDAIAALQRVTQLDSQNPYAFAYLAFVNLYDWRPGAAQIALFQARSLNPNFPELDALSAVAALMQGNLLQAWHHFQQLTASKS</sequence>
<dbReference type="Gene3D" id="1.25.40.10">
    <property type="entry name" value="Tetratricopeptide repeat domain"/>
    <property type="match status" value="1"/>
</dbReference>
<comment type="caution">
    <text evidence="10">The sequence shown here is derived from an EMBL/GenBank/DDBJ whole genome shotgun (WGS) entry which is preliminary data.</text>
</comment>
<feature type="transmembrane region" description="Helical" evidence="8">
    <location>
        <begin position="96"/>
        <end position="114"/>
    </location>
</feature>
<keyword evidence="6 8" id="KW-1133">Transmembrane helix</keyword>
<evidence type="ECO:0000256" key="3">
    <source>
        <dbReference type="ARBA" id="ARBA00022676"/>
    </source>
</evidence>
<dbReference type="GO" id="GO:0016763">
    <property type="term" value="F:pentosyltransferase activity"/>
    <property type="evidence" value="ECO:0007669"/>
    <property type="project" value="TreeGrafter"/>
</dbReference>
<dbReference type="Pfam" id="PF13231">
    <property type="entry name" value="PMT_2"/>
    <property type="match status" value="1"/>
</dbReference>
<dbReference type="GO" id="GO:0009103">
    <property type="term" value="P:lipopolysaccharide biosynthetic process"/>
    <property type="evidence" value="ECO:0007669"/>
    <property type="project" value="UniProtKB-ARBA"/>
</dbReference>
<feature type="domain" description="Glycosyltransferase RgtA/B/C/D-like" evidence="9">
    <location>
        <begin position="74"/>
        <end position="170"/>
    </location>
</feature>
<dbReference type="InterPro" id="IPR050297">
    <property type="entry name" value="LipidA_mod_glycosyltrf_83"/>
</dbReference>
<feature type="transmembrane region" description="Helical" evidence="8">
    <location>
        <begin position="187"/>
        <end position="210"/>
    </location>
</feature>
<evidence type="ECO:0000313" key="11">
    <source>
        <dbReference type="Proteomes" id="UP001050975"/>
    </source>
</evidence>
<evidence type="ECO:0000256" key="8">
    <source>
        <dbReference type="SAM" id="Phobius"/>
    </source>
</evidence>
<feature type="transmembrane region" description="Helical" evidence="8">
    <location>
        <begin position="297"/>
        <end position="319"/>
    </location>
</feature>
<evidence type="ECO:0000256" key="5">
    <source>
        <dbReference type="ARBA" id="ARBA00022692"/>
    </source>
</evidence>
<gene>
    <name evidence="10" type="ORF">MiSe_13410</name>
</gene>
<keyword evidence="7 8" id="KW-0472">Membrane</keyword>
<keyword evidence="4 10" id="KW-0808">Transferase</keyword>
<evidence type="ECO:0000256" key="4">
    <source>
        <dbReference type="ARBA" id="ARBA00022679"/>
    </source>
</evidence>
<dbReference type="SUPFAM" id="SSF48452">
    <property type="entry name" value="TPR-like"/>
    <property type="match status" value="1"/>
</dbReference>
<dbReference type="Proteomes" id="UP001050975">
    <property type="component" value="Unassembled WGS sequence"/>
</dbReference>
<proteinExistence type="predicted"/>
<dbReference type="AlphaFoldDB" id="A0AAV3X461"/>
<name>A0AAV3X461_9CYAN</name>
<feature type="transmembrane region" description="Helical" evidence="8">
    <location>
        <begin position="216"/>
        <end position="233"/>
    </location>
</feature>
<comment type="subcellular location">
    <subcellularLocation>
        <location evidence="1">Cell membrane</location>
        <topology evidence="1">Multi-pass membrane protein</topology>
    </subcellularLocation>
</comment>
<organism evidence="10 11">
    <name type="scientific">Microseira wollei NIES-4236</name>
    <dbReference type="NCBI Taxonomy" id="2530354"/>
    <lineage>
        <taxon>Bacteria</taxon>
        <taxon>Bacillati</taxon>
        <taxon>Cyanobacteriota</taxon>
        <taxon>Cyanophyceae</taxon>
        <taxon>Oscillatoriophycideae</taxon>
        <taxon>Aerosakkonematales</taxon>
        <taxon>Aerosakkonemataceae</taxon>
        <taxon>Microseira</taxon>
    </lineage>
</organism>
<keyword evidence="2" id="KW-1003">Cell membrane</keyword>
<evidence type="ECO:0000256" key="7">
    <source>
        <dbReference type="ARBA" id="ARBA00023136"/>
    </source>
</evidence>
<dbReference type="PANTHER" id="PTHR33908:SF11">
    <property type="entry name" value="MEMBRANE PROTEIN"/>
    <property type="match status" value="1"/>
</dbReference>
<protein>
    <submittedName>
        <fullName evidence="10">Glycosyl transferase family protein</fullName>
    </submittedName>
</protein>
<evidence type="ECO:0000256" key="1">
    <source>
        <dbReference type="ARBA" id="ARBA00004651"/>
    </source>
</evidence>
<dbReference type="PROSITE" id="PS51257">
    <property type="entry name" value="PROKAR_LIPOPROTEIN"/>
    <property type="match status" value="1"/>
</dbReference>
<keyword evidence="11" id="KW-1185">Reference proteome</keyword>
<reference evidence="10" key="1">
    <citation type="submission" date="2019-10" db="EMBL/GenBank/DDBJ databases">
        <title>Draft genome sequece of Microseira wollei NIES-4236.</title>
        <authorList>
            <person name="Yamaguchi H."/>
            <person name="Suzuki S."/>
            <person name="Kawachi M."/>
        </authorList>
    </citation>
    <scope>NUCLEOTIDE SEQUENCE</scope>
    <source>
        <strain evidence="10">NIES-4236</strain>
    </source>
</reference>
<dbReference type="PANTHER" id="PTHR33908">
    <property type="entry name" value="MANNOSYLTRANSFERASE YKCB-RELATED"/>
    <property type="match status" value="1"/>
</dbReference>
<evidence type="ECO:0000259" key="9">
    <source>
        <dbReference type="Pfam" id="PF13231"/>
    </source>
</evidence>
<dbReference type="EMBL" id="BLAY01000015">
    <property type="protein sequence ID" value="GET36590.1"/>
    <property type="molecule type" value="Genomic_DNA"/>
</dbReference>
<dbReference type="GO" id="GO:0005886">
    <property type="term" value="C:plasma membrane"/>
    <property type="evidence" value="ECO:0007669"/>
    <property type="project" value="UniProtKB-SubCell"/>
</dbReference>
<evidence type="ECO:0000256" key="2">
    <source>
        <dbReference type="ARBA" id="ARBA00022475"/>
    </source>
</evidence>
<feature type="transmembrane region" description="Helical" evidence="8">
    <location>
        <begin position="340"/>
        <end position="362"/>
    </location>
</feature>
<keyword evidence="5 8" id="KW-0812">Transmembrane</keyword>
<evidence type="ECO:0000256" key="6">
    <source>
        <dbReference type="ARBA" id="ARBA00022989"/>
    </source>
</evidence>